<dbReference type="Pfam" id="PF00607">
    <property type="entry name" value="Gag_p24"/>
    <property type="match status" value="1"/>
</dbReference>
<reference evidence="2" key="1">
    <citation type="submission" date="2019-04" db="EMBL/GenBank/DDBJ databases">
        <title>Genome assembly of Zosterops borbonicus 15179.</title>
        <authorList>
            <person name="Leroy T."/>
            <person name="Anselmetti Y."/>
            <person name="Tilak M.-K."/>
            <person name="Nabholz B."/>
        </authorList>
    </citation>
    <scope>NUCLEOTIDE SEQUENCE</scope>
    <source>
        <strain evidence="2">HGM_15179</strain>
        <tissue evidence="2">Muscle</tissue>
    </source>
</reference>
<comment type="caution">
    <text evidence="2">The sequence shown here is derived from an EMBL/GenBank/DDBJ whole genome shotgun (WGS) entry which is preliminary data.</text>
</comment>
<feature type="compositionally biased region" description="Low complexity" evidence="1">
    <location>
        <begin position="196"/>
        <end position="209"/>
    </location>
</feature>
<dbReference type="PANTHER" id="PTHR40389:SF3">
    <property type="entry name" value="IGE-BINDING PROTEIN"/>
    <property type="match status" value="1"/>
</dbReference>
<dbReference type="OrthoDB" id="9352756at2759"/>
<dbReference type="InterPro" id="IPR050195">
    <property type="entry name" value="Primate_lentivir_Gag_pol-like"/>
</dbReference>
<dbReference type="InterPro" id="IPR008919">
    <property type="entry name" value="Retrov_capsid_N"/>
</dbReference>
<dbReference type="EMBL" id="SWJQ01001255">
    <property type="protein sequence ID" value="TRZ08747.1"/>
    <property type="molecule type" value="Genomic_DNA"/>
</dbReference>
<name>A0A8K1LCC7_9PASS</name>
<keyword evidence="3" id="KW-1185">Reference proteome</keyword>
<dbReference type="SUPFAM" id="SSF47943">
    <property type="entry name" value="Retrovirus capsid protein, N-terminal core domain"/>
    <property type="match status" value="1"/>
</dbReference>
<gene>
    <name evidence="2" type="ORF">HGM15179_018361</name>
</gene>
<organism evidence="2 3">
    <name type="scientific">Zosterops borbonicus</name>
    <dbReference type="NCBI Taxonomy" id="364589"/>
    <lineage>
        <taxon>Eukaryota</taxon>
        <taxon>Metazoa</taxon>
        <taxon>Chordata</taxon>
        <taxon>Craniata</taxon>
        <taxon>Vertebrata</taxon>
        <taxon>Euteleostomi</taxon>
        <taxon>Archelosauria</taxon>
        <taxon>Archosauria</taxon>
        <taxon>Dinosauria</taxon>
        <taxon>Saurischia</taxon>
        <taxon>Theropoda</taxon>
        <taxon>Coelurosauria</taxon>
        <taxon>Aves</taxon>
        <taxon>Neognathae</taxon>
        <taxon>Neoaves</taxon>
        <taxon>Telluraves</taxon>
        <taxon>Australaves</taxon>
        <taxon>Passeriformes</taxon>
        <taxon>Sylvioidea</taxon>
        <taxon>Zosteropidae</taxon>
        <taxon>Zosterops</taxon>
    </lineage>
</organism>
<dbReference type="PANTHER" id="PTHR40389">
    <property type="entry name" value="ENDOGENOUS RETROVIRUS GROUP K MEMBER 24 GAG POLYPROTEIN-RELATED"/>
    <property type="match status" value="1"/>
</dbReference>
<feature type="region of interest" description="Disordered" evidence="1">
    <location>
        <begin position="122"/>
        <end position="154"/>
    </location>
</feature>
<accession>A0A8K1LCC7</accession>
<dbReference type="GO" id="GO:0016032">
    <property type="term" value="P:viral process"/>
    <property type="evidence" value="ECO:0007669"/>
    <property type="project" value="InterPro"/>
</dbReference>
<protein>
    <submittedName>
        <fullName evidence="2">Uncharacterized protein</fullName>
    </submittedName>
</protein>
<proteinExistence type="predicted"/>
<dbReference type="AlphaFoldDB" id="A0A8K1LCC7"/>
<evidence type="ECO:0000256" key="1">
    <source>
        <dbReference type="SAM" id="MobiDB-lite"/>
    </source>
</evidence>
<dbReference type="Gene3D" id="1.10.375.10">
    <property type="entry name" value="Human Immunodeficiency Virus Type 1 Capsid Protein"/>
    <property type="match status" value="1"/>
</dbReference>
<dbReference type="Proteomes" id="UP000796761">
    <property type="component" value="Unassembled WGS sequence"/>
</dbReference>
<feature type="region of interest" description="Disordered" evidence="1">
    <location>
        <begin position="16"/>
        <end position="82"/>
    </location>
</feature>
<sequence length="396" mass="42659">MAQVCPTLQDVLRHMTQAQDVSPPVPRQTESEPEAAQQLHSRGVVKDEKSGGAEGGTGLAQETEHKGGVQGGDKSEAAWSEAAQSKAARLPFFPVWGEPALTHTAMVAAGAATAETPAQLHRSTAAECPLPSDTESEASEVEGPASRPCSRQQSQGTVQYVTELQQIIAKLAKLSHQLETQTSAIPQPWAQGENNSLSSSPAVPSASSVFPSTQQVSLPAIPKNPIERRWAAAVKDAILDGDWQAASVVTCPVVINNGTGSWEPHEWEVLQQAKQTVTTYGVRSQAARNIIQYIFIADVLCPADSMRIASLLLTPSQLLIFERGWKRLAVEVANKHQVVGDPFYGLQPDMLTGQGPYATTNVQLTFPMEMHQLSQSLAHRTLLLVPDQKSQHPTPR</sequence>
<evidence type="ECO:0000313" key="3">
    <source>
        <dbReference type="Proteomes" id="UP000796761"/>
    </source>
</evidence>
<evidence type="ECO:0000313" key="2">
    <source>
        <dbReference type="EMBL" id="TRZ08747.1"/>
    </source>
</evidence>
<feature type="region of interest" description="Disordered" evidence="1">
    <location>
        <begin position="185"/>
        <end position="209"/>
    </location>
</feature>